<evidence type="ECO:0000256" key="1">
    <source>
        <dbReference type="ARBA" id="ARBA00009902"/>
    </source>
</evidence>
<evidence type="ECO:0000313" key="7">
    <source>
        <dbReference type="EMBL" id="GKT27764.1"/>
    </source>
</evidence>
<comment type="similarity">
    <text evidence="1 4">Belongs to the glycosyl hydrolase 32 family.</text>
</comment>
<evidence type="ECO:0000256" key="4">
    <source>
        <dbReference type="RuleBase" id="RU362110"/>
    </source>
</evidence>
<sequence length="508" mass="56674">MDSHGDWSGGTFYDSDRKPWLPFTCVGDDDIQRQCLAEAVDDSYISWDKLLAENPVLVPPDDSLDSLYRDPGTVYLLSYTDLPDDDSPTEHMILGSGDGINGTIRLVDTSDMYQWKDIGVLLDGTMFSGYDEELGFNWECPDLFAFDYTVDTPLFYALFGIDKIYTMYYATGSIELTGDDANPYTFNQQFLSRLDYGSPYASRTYQHTDTDAEGIVTNSRRLMWTWIKEERDNEDIDMADPCFAGVMGFPREVFPCDINTADDLGLTNGTVVGLLTNSRRLMWTWIKEERDNEDIDMADPCFAGVMGFPREVFPCDINTADDLGLTNGTVVGLCSYPIDEMNMLRLGDPATAEISPATVDELATVEFDADQTNNGACDIVVTTSTPIDQCTTSVILGFLSGNRVVVKIIPSDESYSGVSKLIVDKRYSSSSNLIQKQNVYADIPPSPFSTDELRIVWDHSVVELYLAGGVVTVSTRFYPDTNMLSYVEVSSDCECSVNVWKMDNIILE</sequence>
<dbReference type="PANTHER" id="PTHR31953">
    <property type="entry name" value="BETA-FRUCTOFURANOSIDASE, INSOLUBLE ISOENZYME CWINV1-RELATED"/>
    <property type="match status" value="1"/>
</dbReference>
<dbReference type="InterPro" id="IPR013320">
    <property type="entry name" value="ConA-like_dom_sf"/>
</dbReference>
<comment type="caution">
    <text evidence="7">The sequence shown here is derived from an EMBL/GenBank/DDBJ whole genome shotgun (WGS) entry which is preliminary data.</text>
</comment>
<keyword evidence="8" id="KW-1185">Reference proteome</keyword>
<dbReference type="EMBL" id="BQXS01000050">
    <property type="protein sequence ID" value="GKT27764.1"/>
    <property type="molecule type" value="Genomic_DNA"/>
</dbReference>
<feature type="domain" description="Glycosyl hydrolase family 32 C-terminal" evidence="6">
    <location>
        <begin position="371"/>
        <end position="492"/>
    </location>
</feature>
<dbReference type="SMART" id="SM00640">
    <property type="entry name" value="Glyco_32"/>
    <property type="match status" value="1"/>
</dbReference>
<dbReference type="Pfam" id="PF00251">
    <property type="entry name" value="Glyco_hydro_32N"/>
    <property type="match status" value="1"/>
</dbReference>
<accession>A0ABQ5K5A7</accession>
<dbReference type="InterPro" id="IPR050551">
    <property type="entry name" value="Fructan_Metab_Enzymes"/>
</dbReference>
<dbReference type="InterPro" id="IPR001362">
    <property type="entry name" value="Glyco_hydro_32"/>
</dbReference>
<name>A0ABQ5K5A7_9EUKA</name>
<dbReference type="SUPFAM" id="SSF49899">
    <property type="entry name" value="Concanavalin A-like lectins/glucanases"/>
    <property type="match status" value="1"/>
</dbReference>
<keyword evidence="3 4" id="KW-0326">Glycosidase</keyword>
<proteinExistence type="inferred from homology"/>
<gene>
    <name evidence="7" type="ORF">ADUPG1_000164</name>
</gene>
<dbReference type="InterPro" id="IPR023296">
    <property type="entry name" value="Glyco_hydro_beta-prop_sf"/>
</dbReference>
<keyword evidence="2 4" id="KW-0378">Hydrolase</keyword>
<evidence type="ECO:0000259" key="6">
    <source>
        <dbReference type="Pfam" id="PF08244"/>
    </source>
</evidence>
<organism evidence="7 8">
    <name type="scientific">Aduncisulcus paluster</name>
    <dbReference type="NCBI Taxonomy" id="2918883"/>
    <lineage>
        <taxon>Eukaryota</taxon>
        <taxon>Metamonada</taxon>
        <taxon>Carpediemonas-like organisms</taxon>
        <taxon>Aduncisulcus</taxon>
    </lineage>
</organism>
<dbReference type="InterPro" id="IPR013148">
    <property type="entry name" value="Glyco_hydro_32_N"/>
</dbReference>
<dbReference type="InterPro" id="IPR013189">
    <property type="entry name" value="Glyco_hydro_32_C"/>
</dbReference>
<evidence type="ECO:0000256" key="3">
    <source>
        <dbReference type="ARBA" id="ARBA00023295"/>
    </source>
</evidence>
<evidence type="ECO:0000313" key="8">
    <source>
        <dbReference type="Proteomes" id="UP001057375"/>
    </source>
</evidence>
<feature type="domain" description="Glycosyl hydrolase family 32 N-terminal" evidence="5">
    <location>
        <begin position="2"/>
        <end position="253"/>
    </location>
</feature>
<dbReference type="Pfam" id="PF08244">
    <property type="entry name" value="Glyco_hydro_32C"/>
    <property type="match status" value="1"/>
</dbReference>
<evidence type="ECO:0000259" key="5">
    <source>
        <dbReference type="Pfam" id="PF00251"/>
    </source>
</evidence>
<dbReference type="Gene3D" id="2.60.120.560">
    <property type="entry name" value="Exo-inulinase, domain 1"/>
    <property type="match status" value="1"/>
</dbReference>
<dbReference type="GO" id="GO:0016787">
    <property type="term" value="F:hydrolase activity"/>
    <property type="evidence" value="ECO:0007669"/>
    <property type="project" value="UniProtKB-KW"/>
</dbReference>
<protein>
    <submittedName>
        <fullName evidence="7">Glycoside hydrolase, family 32 like protein</fullName>
    </submittedName>
</protein>
<reference evidence="7" key="1">
    <citation type="submission" date="2022-03" db="EMBL/GenBank/DDBJ databases">
        <title>Draft genome sequence of Aduncisulcus paluster, a free-living microaerophilic Fornicata.</title>
        <authorList>
            <person name="Yuyama I."/>
            <person name="Kume K."/>
            <person name="Tamura T."/>
            <person name="Inagaki Y."/>
            <person name="Hashimoto T."/>
        </authorList>
    </citation>
    <scope>NUCLEOTIDE SEQUENCE</scope>
    <source>
        <strain evidence="7">NY0171</strain>
    </source>
</reference>
<dbReference type="SUPFAM" id="SSF75005">
    <property type="entry name" value="Arabinanase/levansucrase/invertase"/>
    <property type="match status" value="1"/>
</dbReference>
<evidence type="ECO:0000256" key="2">
    <source>
        <dbReference type="ARBA" id="ARBA00022801"/>
    </source>
</evidence>
<dbReference type="Proteomes" id="UP001057375">
    <property type="component" value="Unassembled WGS sequence"/>
</dbReference>
<dbReference type="Gene3D" id="2.115.10.20">
    <property type="entry name" value="Glycosyl hydrolase domain, family 43"/>
    <property type="match status" value="1"/>
</dbReference>